<evidence type="ECO:0000313" key="4">
    <source>
        <dbReference type="Proteomes" id="UP000596742"/>
    </source>
</evidence>
<sequence length="374" mass="42031">MSSKWPLQFPVITLPTNRSKVVTTVSLGLAILGLITAYFRLRKKCSQNVKRQVPDGSEHNSRLHSYLNGDVTTGRGHHAESPSGSSTLSRFNKTQFGSMSSLAASSVSTVTHAPIDTGSLSPIQLCHLGFETLQTAVSYWEDANGKLLSTEDQSKPAMHEQNIDMNDALHLCYSYLAVNGFCRFPCDVQERPFTSGFFVELFSPNPFAVQIKNGSKLLSEENCLERDGQFSLTIFEGKYVCNKHIQLCNNAFVVYGTIPRYFRRRPSLCQVCKGPYRVGPTHIWIDKEASLVGCETPSHCPSTYSKCTGSEKDIPDDGINCNIRKKKQAQRNWNRLGQMHRKGYRNVKRYRRHNTKKYGYVAYATGNGRHYGGY</sequence>
<proteinExistence type="predicted"/>
<keyword evidence="2" id="KW-0812">Transmembrane</keyword>
<evidence type="ECO:0000256" key="2">
    <source>
        <dbReference type="SAM" id="Phobius"/>
    </source>
</evidence>
<feature type="compositionally biased region" description="Basic and acidic residues" evidence="1">
    <location>
        <begin position="52"/>
        <end position="61"/>
    </location>
</feature>
<accession>A0A8B6D9E1</accession>
<keyword evidence="2" id="KW-0472">Membrane</keyword>
<evidence type="ECO:0000313" key="3">
    <source>
        <dbReference type="EMBL" id="VDI15925.1"/>
    </source>
</evidence>
<dbReference type="AlphaFoldDB" id="A0A8B6D9E1"/>
<gene>
    <name evidence="3" type="ORF">MGAL_10B006394</name>
</gene>
<dbReference type="EMBL" id="UYJE01003034">
    <property type="protein sequence ID" value="VDI15925.1"/>
    <property type="molecule type" value="Genomic_DNA"/>
</dbReference>
<reference evidence="3" key="1">
    <citation type="submission" date="2018-11" db="EMBL/GenBank/DDBJ databases">
        <authorList>
            <person name="Alioto T."/>
            <person name="Alioto T."/>
        </authorList>
    </citation>
    <scope>NUCLEOTIDE SEQUENCE</scope>
</reference>
<keyword evidence="2" id="KW-1133">Transmembrane helix</keyword>
<organism evidence="3 4">
    <name type="scientific">Mytilus galloprovincialis</name>
    <name type="common">Mediterranean mussel</name>
    <dbReference type="NCBI Taxonomy" id="29158"/>
    <lineage>
        <taxon>Eukaryota</taxon>
        <taxon>Metazoa</taxon>
        <taxon>Spiralia</taxon>
        <taxon>Lophotrochozoa</taxon>
        <taxon>Mollusca</taxon>
        <taxon>Bivalvia</taxon>
        <taxon>Autobranchia</taxon>
        <taxon>Pteriomorphia</taxon>
        <taxon>Mytilida</taxon>
        <taxon>Mytiloidea</taxon>
        <taxon>Mytilidae</taxon>
        <taxon>Mytilinae</taxon>
        <taxon>Mytilus</taxon>
    </lineage>
</organism>
<feature type="region of interest" description="Disordered" evidence="1">
    <location>
        <begin position="51"/>
        <end position="88"/>
    </location>
</feature>
<comment type="caution">
    <text evidence="3">The sequence shown here is derived from an EMBL/GenBank/DDBJ whole genome shotgun (WGS) entry which is preliminary data.</text>
</comment>
<protein>
    <submittedName>
        <fullName evidence="3">Uncharacterized protein</fullName>
    </submittedName>
</protein>
<keyword evidence="4" id="KW-1185">Reference proteome</keyword>
<dbReference type="OrthoDB" id="8880065at2759"/>
<dbReference type="Proteomes" id="UP000596742">
    <property type="component" value="Unassembled WGS sequence"/>
</dbReference>
<name>A0A8B6D9E1_MYTGA</name>
<feature type="transmembrane region" description="Helical" evidence="2">
    <location>
        <begin position="20"/>
        <end position="41"/>
    </location>
</feature>
<evidence type="ECO:0000256" key="1">
    <source>
        <dbReference type="SAM" id="MobiDB-lite"/>
    </source>
</evidence>